<dbReference type="Gene3D" id="3.30.1310.10">
    <property type="entry name" value="Nucleoid-associated protein YbaB-like domain"/>
    <property type="match status" value="1"/>
</dbReference>
<feature type="region of interest" description="Disordered" evidence="1">
    <location>
        <begin position="115"/>
        <end position="168"/>
    </location>
</feature>
<dbReference type="RefSeq" id="WP_040736670.1">
    <property type="nucleotide sequence ID" value="NZ_QJKF01000021.1"/>
</dbReference>
<dbReference type="Proteomes" id="UP000247569">
    <property type="component" value="Unassembled WGS sequence"/>
</dbReference>
<dbReference type="GO" id="GO:0003677">
    <property type="term" value="F:DNA binding"/>
    <property type="evidence" value="ECO:0007669"/>
    <property type="project" value="UniProtKB-KW"/>
</dbReference>
<evidence type="ECO:0000256" key="1">
    <source>
        <dbReference type="SAM" id="MobiDB-lite"/>
    </source>
</evidence>
<sequence length="168" mass="18309">MNEHLDARSTDLLIEAREQMRLAASLVAERAELMATATARGKRVEVTVNADNIIIETRFGPRAEDLSLPELAAAITEAGQQAAAEMSRKTRELLAPLQIRSERLPNLTDLAAEIPDLPLPQPIPASTAPPNSPERTKVTSPDPAPHFSDTESYTIQCDRRGSTTDSAW</sequence>
<gene>
    <name evidence="2" type="ORF">DFR70_12174</name>
</gene>
<dbReference type="InterPro" id="IPR036894">
    <property type="entry name" value="YbaB-like_sf"/>
</dbReference>
<dbReference type="EMBL" id="QJKF01000021">
    <property type="protein sequence ID" value="PXX55605.1"/>
    <property type="molecule type" value="Genomic_DNA"/>
</dbReference>
<dbReference type="SUPFAM" id="SSF82607">
    <property type="entry name" value="YbaB-like"/>
    <property type="match status" value="1"/>
</dbReference>
<evidence type="ECO:0000313" key="3">
    <source>
        <dbReference type="Proteomes" id="UP000247569"/>
    </source>
</evidence>
<keyword evidence="2" id="KW-0238">DNA-binding</keyword>
<protein>
    <submittedName>
        <fullName evidence="2">YbaB/EbfC DNA-binding family protein</fullName>
    </submittedName>
</protein>
<dbReference type="InterPro" id="IPR004401">
    <property type="entry name" value="YbaB/EbfC"/>
</dbReference>
<dbReference type="AlphaFoldDB" id="A0A318JSR8"/>
<organism evidence="2 3">
    <name type="scientific">Nocardia tenerifensis</name>
    <dbReference type="NCBI Taxonomy" id="228006"/>
    <lineage>
        <taxon>Bacteria</taxon>
        <taxon>Bacillati</taxon>
        <taxon>Actinomycetota</taxon>
        <taxon>Actinomycetes</taxon>
        <taxon>Mycobacteriales</taxon>
        <taxon>Nocardiaceae</taxon>
        <taxon>Nocardia</taxon>
    </lineage>
</organism>
<name>A0A318JSR8_9NOCA</name>
<comment type="caution">
    <text evidence="2">The sequence shown here is derived from an EMBL/GenBank/DDBJ whole genome shotgun (WGS) entry which is preliminary data.</text>
</comment>
<keyword evidence="3" id="KW-1185">Reference proteome</keyword>
<dbReference type="Pfam" id="PF02575">
    <property type="entry name" value="YbaB_DNA_bd"/>
    <property type="match status" value="1"/>
</dbReference>
<evidence type="ECO:0000313" key="2">
    <source>
        <dbReference type="EMBL" id="PXX55605.1"/>
    </source>
</evidence>
<reference evidence="2 3" key="1">
    <citation type="submission" date="2018-05" db="EMBL/GenBank/DDBJ databases">
        <title>Genomic Encyclopedia of Type Strains, Phase IV (KMG-IV): sequencing the most valuable type-strain genomes for metagenomic binning, comparative biology and taxonomic classification.</title>
        <authorList>
            <person name="Goeker M."/>
        </authorList>
    </citation>
    <scope>NUCLEOTIDE SEQUENCE [LARGE SCALE GENOMIC DNA]</scope>
    <source>
        <strain evidence="2 3">DSM 44704</strain>
    </source>
</reference>
<proteinExistence type="predicted"/>
<accession>A0A318JSR8</accession>